<keyword evidence="2" id="KW-0805">Transcription regulation</keyword>
<dbReference type="SUPFAM" id="SSF46785">
    <property type="entry name" value="Winged helix' DNA-binding domain"/>
    <property type="match status" value="1"/>
</dbReference>
<dbReference type="FunFam" id="1.10.10.10:FF:000001">
    <property type="entry name" value="LysR family transcriptional regulator"/>
    <property type="match status" value="1"/>
</dbReference>
<comment type="caution">
    <text evidence="6">The sequence shown here is derived from an EMBL/GenBank/DDBJ whole genome shotgun (WGS) entry which is preliminary data.</text>
</comment>
<dbReference type="SUPFAM" id="SSF53850">
    <property type="entry name" value="Periplasmic binding protein-like II"/>
    <property type="match status" value="1"/>
</dbReference>
<dbReference type="AlphaFoldDB" id="A0A3A9YZ06"/>
<evidence type="ECO:0000256" key="4">
    <source>
        <dbReference type="ARBA" id="ARBA00023163"/>
    </source>
</evidence>
<dbReference type="GO" id="GO:0003700">
    <property type="term" value="F:DNA-binding transcription factor activity"/>
    <property type="evidence" value="ECO:0007669"/>
    <property type="project" value="InterPro"/>
</dbReference>
<dbReference type="InterPro" id="IPR005119">
    <property type="entry name" value="LysR_subst-bd"/>
</dbReference>
<keyword evidence="3" id="KW-0238">DNA-binding</keyword>
<dbReference type="InterPro" id="IPR000847">
    <property type="entry name" value="LysR_HTH_N"/>
</dbReference>
<feature type="domain" description="HTH lysR-type" evidence="5">
    <location>
        <begin position="1"/>
        <end position="58"/>
    </location>
</feature>
<dbReference type="OrthoDB" id="3181812at2"/>
<name>A0A3A9YZ06_9ACTN</name>
<comment type="similarity">
    <text evidence="1">Belongs to the LysR transcriptional regulatory family.</text>
</comment>
<dbReference type="InterPro" id="IPR036388">
    <property type="entry name" value="WH-like_DNA-bd_sf"/>
</dbReference>
<dbReference type="Gene3D" id="1.10.10.10">
    <property type="entry name" value="Winged helix-like DNA-binding domain superfamily/Winged helix DNA-binding domain"/>
    <property type="match status" value="1"/>
</dbReference>
<dbReference type="PRINTS" id="PR00039">
    <property type="entry name" value="HTHLYSR"/>
</dbReference>
<dbReference type="PROSITE" id="PS50931">
    <property type="entry name" value="HTH_LYSR"/>
    <property type="match status" value="1"/>
</dbReference>
<dbReference type="Pfam" id="PF03466">
    <property type="entry name" value="LysR_substrate"/>
    <property type="match status" value="1"/>
</dbReference>
<evidence type="ECO:0000259" key="5">
    <source>
        <dbReference type="PROSITE" id="PS50931"/>
    </source>
</evidence>
<reference evidence="6 7" key="1">
    <citation type="journal article" date="2014" name="Int. J. Syst. Evol. Microbiol.">
        <title>Streptomyces hoynatensis sp. nov., isolated from deep marine sediment.</title>
        <authorList>
            <person name="Veyisoglu A."/>
            <person name="Sahin N."/>
        </authorList>
    </citation>
    <scope>NUCLEOTIDE SEQUENCE [LARGE SCALE GENOMIC DNA]</scope>
    <source>
        <strain evidence="6 7">KCTC 29097</strain>
    </source>
</reference>
<dbReference type="PANTHER" id="PTHR30346:SF29">
    <property type="entry name" value="LYSR SUBSTRATE-BINDING"/>
    <property type="match status" value="1"/>
</dbReference>
<dbReference type="PANTHER" id="PTHR30346">
    <property type="entry name" value="TRANSCRIPTIONAL DUAL REGULATOR HCAR-RELATED"/>
    <property type="match status" value="1"/>
</dbReference>
<evidence type="ECO:0000313" key="7">
    <source>
        <dbReference type="Proteomes" id="UP000272474"/>
    </source>
</evidence>
<keyword evidence="7" id="KW-1185">Reference proteome</keyword>
<dbReference type="GO" id="GO:0003677">
    <property type="term" value="F:DNA binding"/>
    <property type="evidence" value="ECO:0007669"/>
    <property type="project" value="UniProtKB-KW"/>
</dbReference>
<proteinExistence type="inferred from homology"/>
<keyword evidence="4" id="KW-0804">Transcription</keyword>
<protein>
    <submittedName>
        <fullName evidence="6">LysR family transcriptional regulator</fullName>
    </submittedName>
</protein>
<dbReference type="Gene3D" id="3.40.190.290">
    <property type="match status" value="1"/>
</dbReference>
<evidence type="ECO:0000256" key="2">
    <source>
        <dbReference type="ARBA" id="ARBA00023015"/>
    </source>
</evidence>
<gene>
    <name evidence="6" type="ORF">D7294_18435</name>
</gene>
<dbReference type="InterPro" id="IPR036390">
    <property type="entry name" value="WH_DNA-bd_sf"/>
</dbReference>
<dbReference type="Pfam" id="PF00126">
    <property type="entry name" value="HTH_1"/>
    <property type="match status" value="1"/>
</dbReference>
<dbReference type="RefSeq" id="WP_120681114.1">
    <property type="nucleotide sequence ID" value="NZ_RBAL01000010.1"/>
</dbReference>
<dbReference type="GO" id="GO:0032993">
    <property type="term" value="C:protein-DNA complex"/>
    <property type="evidence" value="ECO:0007669"/>
    <property type="project" value="TreeGrafter"/>
</dbReference>
<evidence type="ECO:0000256" key="1">
    <source>
        <dbReference type="ARBA" id="ARBA00009437"/>
    </source>
</evidence>
<evidence type="ECO:0000256" key="3">
    <source>
        <dbReference type="ARBA" id="ARBA00023125"/>
    </source>
</evidence>
<accession>A0A3A9YZ06</accession>
<dbReference type="EMBL" id="RBAL01000010">
    <property type="protein sequence ID" value="RKN40426.1"/>
    <property type="molecule type" value="Genomic_DNA"/>
</dbReference>
<dbReference type="Proteomes" id="UP000272474">
    <property type="component" value="Unassembled WGS sequence"/>
</dbReference>
<evidence type="ECO:0000313" key="6">
    <source>
        <dbReference type="EMBL" id="RKN40426.1"/>
    </source>
</evidence>
<sequence length="302" mass="31858">MELRQLEYFVAVAEECHFTRAAGRLHVAQSGLSASIRALERELGAPLFVRSTRQVRLTPAGRALLTEARRALAATGAARDAVAAAQGLLRGSLSVGALQCQPAVDLPAALARFVERHPGMEIHLRQGGSDELTEQVRAGGLDLAVVQRPAGPGEGLAVRPLAAEPLVLACAPGHPLAGREGVAPHELGAERFVDFPAGWVTRDLADRVLTAAGVVRRVPLEVTDVHALLDLVGLGLGVALVPRHFSRKTDRARFVPLTGRVPEWEVVAVTGRPTSPGAAALLREFADAPRAPKEARAGQAGR</sequence>
<organism evidence="6 7">
    <name type="scientific">Streptomyces hoynatensis</name>
    <dbReference type="NCBI Taxonomy" id="1141874"/>
    <lineage>
        <taxon>Bacteria</taxon>
        <taxon>Bacillati</taxon>
        <taxon>Actinomycetota</taxon>
        <taxon>Actinomycetes</taxon>
        <taxon>Kitasatosporales</taxon>
        <taxon>Streptomycetaceae</taxon>
        <taxon>Streptomyces</taxon>
    </lineage>
</organism>